<dbReference type="Proteomes" id="UP000287300">
    <property type="component" value="Unassembled WGS sequence"/>
</dbReference>
<dbReference type="AlphaFoldDB" id="A0A401WRU7"/>
<accession>A0A401WRU7</accession>
<organism evidence="1 2">
    <name type="scientific">Acetobacter pasteurianus NBRC 3188</name>
    <dbReference type="NCBI Taxonomy" id="1226663"/>
    <lineage>
        <taxon>Bacteria</taxon>
        <taxon>Pseudomonadati</taxon>
        <taxon>Pseudomonadota</taxon>
        <taxon>Alphaproteobacteria</taxon>
        <taxon>Acetobacterales</taxon>
        <taxon>Acetobacteraceae</taxon>
        <taxon>Acetobacter</taxon>
    </lineage>
</organism>
<proteinExistence type="predicted"/>
<sequence length="74" mass="8291">MAEKSILIHDKECKPPSELLHKPYHQLKNSRTGAVEPAEWLSGNWAFFGGPILSSAAAAEMRWRYEGALPWLAV</sequence>
<name>A0A401WRU7_ACEPA</name>
<dbReference type="EMBL" id="BDES01000008">
    <property type="protein sequence ID" value="GCD52026.1"/>
    <property type="molecule type" value="Genomic_DNA"/>
</dbReference>
<evidence type="ECO:0000313" key="1">
    <source>
        <dbReference type="EMBL" id="GCD52026.1"/>
    </source>
</evidence>
<evidence type="ECO:0000313" key="2">
    <source>
        <dbReference type="Proteomes" id="UP000287300"/>
    </source>
</evidence>
<reference evidence="1 2" key="1">
    <citation type="submission" date="2016-06" db="EMBL/GenBank/DDBJ databases">
        <title>Acetobacter pasteurianus NBRC 3188 whole genome sequencing project.</title>
        <authorList>
            <person name="Matsutani M."/>
            <person name="Shiwa Y."/>
            <person name="Okamoto-Kainuma A."/>
            <person name="Ishikawa M."/>
            <person name="Koizumi Y."/>
            <person name="Yoshikawa H."/>
            <person name="Yakushi T."/>
            <person name="Matsushita K."/>
        </authorList>
    </citation>
    <scope>NUCLEOTIDE SEQUENCE [LARGE SCALE GENOMIC DNA]</scope>
    <source>
        <strain evidence="1 2">NBRC 3188</strain>
    </source>
</reference>
<protein>
    <submittedName>
        <fullName evidence="1">Uncharacterized protein</fullName>
    </submittedName>
</protein>
<gene>
    <name evidence="1" type="ORF">NBRC3188_0723</name>
</gene>
<comment type="caution">
    <text evidence="1">The sequence shown here is derived from an EMBL/GenBank/DDBJ whole genome shotgun (WGS) entry which is preliminary data.</text>
</comment>